<feature type="transmembrane region" description="Helical" evidence="1">
    <location>
        <begin position="957"/>
        <end position="982"/>
    </location>
</feature>
<accession>A0A1G6N1J5</accession>
<dbReference type="Gene3D" id="3.30.70.1430">
    <property type="entry name" value="Multidrug efflux transporter AcrB pore domain"/>
    <property type="match status" value="2"/>
</dbReference>
<dbReference type="Gene3D" id="3.30.70.1440">
    <property type="entry name" value="Multidrug efflux transporter AcrB pore domain"/>
    <property type="match status" value="1"/>
</dbReference>
<dbReference type="PANTHER" id="PTHR32063">
    <property type="match status" value="1"/>
</dbReference>
<dbReference type="Gene3D" id="1.20.1640.10">
    <property type="entry name" value="Multidrug efflux transporter AcrB transmembrane domain"/>
    <property type="match status" value="2"/>
</dbReference>
<keyword evidence="1" id="KW-0472">Membrane</keyword>
<dbReference type="Gene3D" id="3.30.2090.10">
    <property type="entry name" value="Multidrug efflux transporter AcrB TolC docking domain, DN and DC subdomains"/>
    <property type="match status" value="2"/>
</dbReference>
<feature type="transmembrane region" description="Helical" evidence="1">
    <location>
        <begin position="536"/>
        <end position="554"/>
    </location>
</feature>
<dbReference type="Proteomes" id="UP000198943">
    <property type="component" value="Unassembled WGS sequence"/>
</dbReference>
<dbReference type="GO" id="GO:0042910">
    <property type="term" value="F:xenobiotic transmembrane transporter activity"/>
    <property type="evidence" value="ECO:0007669"/>
    <property type="project" value="TreeGrafter"/>
</dbReference>
<protein>
    <submittedName>
        <fullName evidence="2">Heavy metal efflux pump, CzcA family/hydrophobe/amphiphile efflux-1 (HAE1) family protein</fullName>
    </submittedName>
</protein>
<feature type="transmembrane region" description="Helical" evidence="1">
    <location>
        <begin position="429"/>
        <end position="449"/>
    </location>
</feature>
<feature type="transmembrane region" description="Helical" evidence="1">
    <location>
        <begin position="885"/>
        <end position="905"/>
    </location>
</feature>
<feature type="transmembrane region" description="Helical" evidence="1">
    <location>
        <begin position="859"/>
        <end position="878"/>
    </location>
</feature>
<dbReference type="InterPro" id="IPR027463">
    <property type="entry name" value="AcrB_DN_DC_subdom"/>
</dbReference>
<feature type="transmembrane region" description="Helical" evidence="1">
    <location>
        <begin position="332"/>
        <end position="351"/>
    </location>
</feature>
<proteinExistence type="predicted"/>
<keyword evidence="1" id="KW-1133">Transmembrane helix</keyword>
<dbReference type="OrthoDB" id="9757876at2"/>
<name>A0A1G6N1J5_9FIRM</name>
<feature type="transmembrane region" description="Helical" evidence="1">
    <location>
        <begin position="988"/>
        <end position="1011"/>
    </location>
</feature>
<evidence type="ECO:0000313" key="3">
    <source>
        <dbReference type="Proteomes" id="UP000198943"/>
    </source>
</evidence>
<dbReference type="Pfam" id="PF00873">
    <property type="entry name" value="ACR_tran"/>
    <property type="match status" value="1"/>
</dbReference>
<dbReference type="PRINTS" id="PR00702">
    <property type="entry name" value="ACRIFLAVINRP"/>
</dbReference>
<organism evidence="2 3">
    <name type="scientific">Succiniclasticum ruminis</name>
    <dbReference type="NCBI Taxonomy" id="40841"/>
    <lineage>
        <taxon>Bacteria</taxon>
        <taxon>Bacillati</taxon>
        <taxon>Bacillota</taxon>
        <taxon>Negativicutes</taxon>
        <taxon>Acidaminococcales</taxon>
        <taxon>Acidaminococcaceae</taxon>
        <taxon>Succiniclasticum</taxon>
    </lineage>
</organism>
<dbReference type="SUPFAM" id="SSF82693">
    <property type="entry name" value="Multidrug efflux transporter AcrB pore domain, PN1, PN2, PC1 and PC2 subdomains"/>
    <property type="match status" value="3"/>
</dbReference>
<dbReference type="GO" id="GO:0005886">
    <property type="term" value="C:plasma membrane"/>
    <property type="evidence" value="ECO:0007669"/>
    <property type="project" value="TreeGrafter"/>
</dbReference>
<feature type="transmembrane region" description="Helical" evidence="1">
    <location>
        <begin position="358"/>
        <end position="381"/>
    </location>
</feature>
<dbReference type="SUPFAM" id="SSF82714">
    <property type="entry name" value="Multidrug efflux transporter AcrB TolC docking domain, DN and DC subdomains"/>
    <property type="match status" value="2"/>
</dbReference>
<dbReference type="Gene3D" id="3.30.70.1320">
    <property type="entry name" value="Multidrug efflux transporter AcrB pore domain like"/>
    <property type="match status" value="1"/>
</dbReference>
<dbReference type="InterPro" id="IPR001036">
    <property type="entry name" value="Acrflvin-R"/>
</dbReference>
<keyword evidence="3" id="KW-1185">Reference proteome</keyword>
<reference evidence="3" key="1">
    <citation type="submission" date="2016-10" db="EMBL/GenBank/DDBJ databases">
        <authorList>
            <person name="Varghese N."/>
            <person name="Submissions S."/>
        </authorList>
    </citation>
    <scope>NUCLEOTIDE SEQUENCE [LARGE SCALE GENOMIC DNA]</scope>
    <source>
        <strain evidence="3">DSM 11005</strain>
    </source>
</reference>
<dbReference type="EMBL" id="FMYW01000011">
    <property type="protein sequence ID" value="SDC61571.1"/>
    <property type="molecule type" value="Genomic_DNA"/>
</dbReference>
<feature type="transmembrane region" description="Helical" evidence="1">
    <location>
        <begin position="387"/>
        <end position="409"/>
    </location>
</feature>
<dbReference type="SUPFAM" id="SSF82866">
    <property type="entry name" value="Multidrug efflux transporter AcrB transmembrane domain"/>
    <property type="match status" value="2"/>
</dbReference>
<keyword evidence="1" id="KW-0812">Transmembrane</keyword>
<dbReference type="PANTHER" id="PTHR32063:SF0">
    <property type="entry name" value="SWARMING MOTILITY PROTEIN SWRC"/>
    <property type="match status" value="1"/>
</dbReference>
<dbReference type="AlphaFoldDB" id="A0A1G6N1J5"/>
<gene>
    <name evidence="2" type="ORF">SAMN04487864_11179</name>
</gene>
<feature type="transmembrane region" description="Helical" evidence="1">
    <location>
        <begin position="461"/>
        <end position="479"/>
    </location>
</feature>
<evidence type="ECO:0000256" key="1">
    <source>
        <dbReference type="SAM" id="Phobius"/>
    </source>
</evidence>
<dbReference type="RefSeq" id="WP_093730794.1">
    <property type="nucleotide sequence ID" value="NZ_FMYW01000011.1"/>
</dbReference>
<feature type="transmembrane region" description="Helical" evidence="1">
    <location>
        <begin position="911"/>
        <end position="936"/>
    </location>
</feature>
<sequence>MIETFIRRPVFTTMFILVLIVFGIRSYPGLGVDLYPDVDLPMVGVTVTYEGTAPEEMETLVTKPIENRVSQVSGIKTITSTIREGYSQTVLEFEIGTDPRQMASEVREKVAGVRRRLPDDIDEPVVQRFDMASQAIATYAFSSDKRSPGEVRRILNDVVIDGLQMLEGVADVSVYGAADRAIKVHVKSEKLKQYGISFQTVLTKVNNANINTPGGKVRDNNNTITVRTIGKLNTVDDFKQIIVANKDGKAIRLTEIADVEDDWEDAESYSRTNGVPSVMLAIRKQSRTNTVQVIDVVNKELEKIMEHDLPPDIKMYIVRDQSRYIRENVADVWNTILFGGFLALLITYMFLGDLRATIIGGLAIPTSIIATFFLMDIMGFTLNNMSLMGLSLAVGFLIDDAIVLVENIFRHMEMGKKPFLASADATKELVLAILATSMSLMAVFVPIGSMGETIGQFFKQFGLTVAFALAFSTISAYTLTPMVSAHWLKAPGTEKDRDYRPRFVDAALKSFNSGFDYVRGLYDQLMVFAVRHPKKIILGSLVTLVFNLFLLPFVGTELQPIYDSGEFRVNVKAAPGIGLNQMAEWTWPLEQVLMEMKDEVRVENMHLGGVRTAVNEGAIEVKLKPAEERKRGMLDIMADLRGKFRNVGDMQVAVVTNQGSRGDPRPVQIGLRGSDLVRLTKYANDLAEKIRQVPGSADVEVIGIDPEPEIMIRLDQSKASQLGLDNTTVGKVVQYAFQGKSTGNSYTIGNNDYDIIIQMDKQDRRTIQDVANLMVSTESGGYVRLGDVAEVRLGSGPTRIDREGRQRQIAVYSNAVGISTGDLLKVIEEKLIPELNMDIGYRYRLVGNSDMMSRIFGEIVKAVILAIVLIYMVLAAEFESFSQPFVIMMSLPFAIIGAVLGLLVANQTGNMMSLIGATMLLGLVTKNAILLVDYANQAREKGMPIKEAILEACSLRLRPILMTTLSTMLGMTPVALGIGAGAELRQSMGVVLIGGLTTSTLLTLVVVPLIYMLTEEYKEKRVAAKTAK</sequence>
<evidence type="ECO:0000313" key="2">
    <source>
        <dbReference type="EMBL" id="SDC61571.1"/>
    </source>
</evidence>